<gene>
    <name evidence="1" type="ORF">F5984_10935</name>
</gene>
<evidence type="ECO:0000313" key="2">
    <source>
        <dbReference type="Proteomes" id="UP000488299"/>
    </source>
</evidence>
<accession>A0A7J5U0L9</accession>
<name>A0A7J5U0L9_9BACT</name>
<comment type="caution">
    <text evidence="1">The sequence shown here is derived from an EMBL/GenBank/DDBJ whole genome shotgun (WGS) entry which is preliminary data.</text>
</comment>
<reference evidence="1 2" key="1">
    <citation type="submission" date="2019-10" db="EMBL/GenBank/DDBJ databases">
        <title>Rudanella paleaurantiibacter sp. nov., isolated from sludge.</title>
        <authorList>
            <person name="Xu S.Q."/>
        </authorList>
    </citation>
    <scope>NUCLEOTIDE SEQUENCE [LARGE SCALE GENOMIC DNA]</scope>
    <source>
        <strain evidence="1 2">HX-22-17</strain>
    </source>
</reference>
<keyword evidence="2" id="KW-1185">Reference proteome</keyword>
<dbReference type="EMBL" id="WELI01000003">
    <property type="protein sequence ID" value="KAB7731303.1"/>
    <property type="molecule type" value="Genomic_DNA"/>
</dbReference>
<proteinExistence type="predicted"/>
<protein>
    <submittedName>
        <fullName evidence="1">DUF1800 family protein</fullName>
    </submittedName>
</protein>
<dbReference type="AlphaFoldDB" id="A0A7J5U0L9"/>
<dbReference type="Proteomes" id="UP000488299">
    <property type="component" value="Unassembled WGS sequence"/>
</dbReference>
<evidence type="ECO:0000313" key="1">
    <source>
        <dbReference type="EMBL" id="KAB7731303.1"/>
    </source>
</evidence>
<organism evidence="1 2">
    <name type="scientific">Rudanella paleaurantiibacter</name>
    <dbReference type="NCBI Taxonomy" id="2614655"/>
    <lineage>
        <taxon>Bacteria</taxon>
        <taxon>Pseudomonadati</taxon>
        <taxon>Bacteroidota</taxon>
        <taxon>Cytophagia</taxon>
        <taxon>Cytophagales</taxon>
        <taxon>Cytophagaceae</taxon>
        <taxon>Rudanella</taxon>
    </lineage>
</organism>
<dbReference type="InterPro" id="IPR014917">
    <property type="entry name" value="DUF1800"/>
</dbReference>
<dbReference type="RefSeq" id="WP_152124280.1">
    <property type="nucleotide sequence ID" value="NZ_WELI01000003.1"/>
</dbReference>
<dbReference type="Pfam" id="PF08811">
    <property type="entry name" value="DUF1800"/>
    <property type="match status" value="1"/>
</dbReference>
<sequence>MAYLSPYSAVLTAKTAAHLLRRATFGPTPAEITQFTGKTAAEAVQLLIGNANYSPPAPVDLDSTQPTAGQAYMGFAFNGDRNFDFGHYIRYWWLGLMLGQNQPISLLDKLTLFWQNHFVTTREVVDDYRFVWRYLQLLRTNALGNFRTLVIEISKDPAMLKYLNGNENEVGKPNENYARELQELFTVGAVDYDGNKNYTEDDVKAAARVLTGWKFTNYWVNGSTSISTTFNAAKHDTTNKTFSASYSNAVITGRTGTTAGDTELNDLVTMLLNHPQTARFICRKLYRWFVNPTVTPDIETNVIIPLAQFFASAGNNWAIRPVIEKLLTSDIFFDPANIGAMIKSPAEFQIGALRFFGQMPPDMRTKITPFKKYMDFVFWRMRDLQEPLLDQPSVFGYEPYYQTGFSKIWINTTTVALRNDYTDAFIWRWLEVEPGYKLGIDLIAWVTSLQPNFSDIPASGTGGTGPVTCVQVLDAFTRNLFATDLFGSQKDFLIDQIMMMNSSPRTSWEFEWNTYRRTITYPANYTTTQVTNARNTINWRLQTLMKYILRMAEYHVL</sequence>